<dbReference type="GO" id="GO:0015833">
    <property type="term" value="P:peptide transport"/>
    <property type="evidence" value="ECO:0007669"/>
    <property type="project" value="TreeGrafter"/>
</dbReference>
<dbReference type="AlphaFoldDB" id="A0A8J3VUN7"/>
<gene>
    <name evidence="3" type="ORF">Raf01_70980</name>
</gene>
<dbReference type="InterPro" id="IPR030678">
    <property type="entry name" value="Peptide/Ni-bd"/>
</dbReference>
<dbReference type="GO" id="GO:0043190">
    <property type="term" value="C:ATP-binding cassette (ABC) transporter complex"/>
    <property type="evidence" value="ECO:0007669"/>
    <property type="project" value="InterPro"/>
</dbReference>
<dbReference type="InterPro" id="IPR000914">
    <property type="entry name" value="SBP_5_dom"/>
</dbReference>
<dbReference type="GO" id="GO:1904680">
    <property type="term" value="F:peptide transmembrane transporter activity"/>
    <property type="evidence" value="ECO:0007669"/>
    <property type="project" value="TreeGrafter"/>
</dbReference>
<protein>
    <submittedName>
        <fullName evidence="3">Peptide ABC transporter substrate-binding protein</fullName>
    </submittedName>
</protein>
<dbReference type="Gene3D" id="3.90.76.10">
    <property type="entry name" value="Dipeptide-binding Protein, Domain 1"/>
    <property type="match status" value="1"/>
</dbReference>
<keyword evidence="4" id="KW-1185">Reference proteome</keyword>
<feature type="signal peptide" evidence="1">
    <location>
        <begin position="1"/>
        <end position="22"/>
    </location>
</feature>
<dbReference type="PANTHER" id="PTHR30290">
    <property type="entry name" value="PERIPLASMIC BINDING COMPONENT OF ABC TRANSPORTER"/>
    <property type="match status" value="1"/>
</dbReference>
<keyword evidence="1" id="KW-0732">Signal</keyword>
<accession>A0A8J3VUN7</accession>
<dbReference type="PIRSF" id="PIRSF002741">
    <property type="entry name" value="MppA"/>
    <property type="match status" value="1"/>
</dbReference>
<dbReference type="InterPro" id="IPR039424">
    <property type="entry name" value="SBP_5"/>
</dbReference>
<dbReference type="Pfam" id="PF00496">
    <property type="entry name" value="SBP_bac_5"/>
    <property type="match status" value="1"/>
</dbReference>
<reference evidence="3" key="1">
    <citation type="submission" date="2021-01" db="EMBL/GenBank/DDBJ databases">
        <title>Whole genome shotgun sequence of Rugosimonospora africana NBRC 104875.</title>
        <authorList>
            <person name="Komaki H."/>
            <person name="Tamura T."/>
        </authorList>
    </citation>
    <scope>NUCLEOTIDE SEQUENCE</scope>
    <source>
        <strain evidence="3">NBRC 104875</strain>
    </source>
</reference>
<evidence type="ECO:0000259" key="2">
    <source>
        <dbReference type="Pfam" id="PF00496"/>
    </source>
</evidence>
<organism evidence="3 4">
    <name type="scientific">Rugosimonospora africana</name>
    <dbReference type="NCBI Taxonomy" id="556532"/>
    <lineage>
        <taxon>Bacteria</taxon>
        <taxon>Bacillati</taxon>
        <taxon>Actinomycetota</taxon>
        <taxon>Actinomycetes</taxon>
        <taxon>Micromonosporales</taxon>
        <taxon>Micromonosporaceae</taxon>
        <taxon>Rugosimonospora</taxon>
    </lineage>
</organism>
<dbReference type="PROSITE" id="PS51257">
    <property type="entry name" value="PROKAR_LIPOPROTEIN"/>
    <property type="match status" value="1"/>
</dbReference>
<dbReference type="CDD" id="cd08509">
    <property type="entry name" value="PBP2_TmCBP_oligosaccharides_like"/>
    <property type="match status" value="1"/>
</dbReference>
<dbReference type="SUPFAM" id="SSF53850">
    <property type="entry name" value="Periplasmic binding protein-like II"/>
    <property type="match status" value="1"/>
</dbReference>
<evidence type="ECO:0000256" key="1">
    <source>
        <dbReference type="SAM" id="SignalP"/>
    </source>
</evidence>
<dbReference type="Gene3D" id="3.10.105.10">
    <property type="entry name" value="Dipeptide-binding Protein, Domain 3"/>
    <property type="match status" value="1"/>
</dbReference>
<comment type="caution">
    <text evidence="3">The sequence shown here is derived from an EMBL/GenBank/DDBJ whole genome shotgun (WGS) entry which is preliminary data.</text>
</comment>
<dbReference type="Gene3D" id="3.40.190.10">
    <property type="entry name" value="Periplasmic binding protein-like II"/>
    <property type="match status" value="1"/>
</dbReference>
<dbReference type="Proteomes" id="UP000642748">
    <property type="component" value="Unassembled WGS sequence"/>
</dbReference>
<proteinExistence type="predicted"/>
<dbReference type="EMBL" id="BONZ01000075">
    <property type="protein sequence ID" value="GIH18926.1"/>
    <property type="molecule type" value="Genomic_DNA"/>
</dbReference>
<sequence length="552" mass="59207">MKRRTPMLLCAAATTVALFGTAACSGSDVKSSSSAGSGTLTIQGDAGNPTLVENFNPFASTALHGQFLMYEPLEIPSPIDGTYTPFLATGYKFTNPTTLVYTLRPNVKWSDGQAFSANDVTFTFNLLKKFPALDTRGIWAQVASVSGAGNTFTVTFKQPNVPFAAQVAQVPIVAEHAWSSVADPVKYTDTKPVVTGPFTLDTFAPTQYKLKKNPNYWQADKVTPSEVAFPAQASNQATNQLDVTSGKFDWAYTFIPDVKNTYVNRDSAHNTYWFPPGGTIGLFLNLTKAPYDNVSFRKGVSESLNRTTIAQKAVNGYLDQASMSGLILPNLQKWLDPSIPNSGNITQSASQAQQDFAAAGYHLTGGKLIGSNGKQATMTIVMPGNFSDWVAAAKEVATELGQVGIKVSLDEPQYAQYSTATQGGTFDAAMGGFAGSGDPYTDFNNGLNSSFAAAVKTPTVNNFQRFKDPSVDQALGALAAATDPSAQRNATFALEQVMYNQVPVVLLYYGGSWGLFRDNHFTGWPSAQNPYTLPTNYTNAMLVVATRLQSAS</sequence>
<feature type="domain" description="Solute-binding protein family 5" evidence="2">
    <location>
        <begin position="83"/>
        <end position="448"/>
    </location>
</feature>
<evidence type="ECO:0000313" key="3">
    <source>
        <dbReference type="EMBL" id="GIH18926.1"/>
    </source>
</evidence>
<feature type="chain" id="PRO_5039102340" evidence="1">
    <location>
        <begin position="23"/>
        <end position="552"/>
    </location>
</feature>
<evidence type="ECO:0000313" key="4">
    <source>
        <dbReference type="Proteomes" id="UP000642748"/>
    </source>
</evidence>
<dbReference type="GO" id="GO:0042597">
    <property type="term" value="C:periplasmic space"/>
    <property type="evidence" value="ECO:0007669"/>
    <property type="project" value="UniProtKB-ARBA"/>
</dbReference>
<dbReference type="RefSeq" id="WP_203922422.1">
    <property type="nucleotide sequence ID" value="NZ_BONZ01000075.1"/>
</dbReference>
<name>A0A8J3VUN7_9ACTN</name>